<accession>A0AAN7QUH6</accession>
<sequence>MIVGPEILTYHPPKELNGEPRKFVLSECGDNRAPSGDRLVERFIECEEGAEGKLALGVEVDEVRSKSEKRKLEYVPELIAVSVEIQSKSVYYRKIFFTI</sequence>
<evidence type="ECO:0000313" key="2">
    <source>
        <dbReference type="Proteomes" id="UP001345219"/>
    </source>
</evidence>
<keyword evidence="2" id="KW-1185">Reference proteome</keyword>
<comment type="caution">
    <text evidence="1">The sequence shown here is derived from an EMBL/GenBank/DDBJ whole genome shotgun (WGS) entry which is preliminary data.</text>
</comment>
<protein>
    <submittedName>
        <fullName evidence="1">Uncharacterized protein</fullName>
    </submittedName>
</protein>
<name>A0AAN7QUH6_9MYRT</name>
<dbReference type="EMBL" id="JAXIOK010000002">
    <property type="protein sequence ID" value="KAK4777511.1"/>
    <property type="molecule type" value="Genomic_DNA"/>
</dbReference>
<evidence type="ECO:0000313" key="1">
    <source>
        <dbReference type="EMBL" id="KAK4777511.1"/>
    </source>
</evidence>
<gene>
    <name evidence="1" type="ORF">SAY87_017698</name>
</gene>
<reference evidence="1 2" key="1">
    <citation type="journal article" date="2023" name="Hortic Res">
        <title>Pangenome of water caltrop reveals structural variations and asymmetric subgenome divergence after allopolyploidization.</title>
        <authorList>
            <person name="Zhang X."/>
            <person name="Chen Y."/>
            <person name="Wang L."/>
            <person name="Yuan Y."/>
            <person name="Fang M."/>
            <person name="Shi L."/>
            <person name="Lu R."/>
            <person name="Comes H.P."/>
            <person name="Ma Y."/>
            <person name="Chen Y."/>
            <person name="Huang G."/>
            <person name="Zhou Y."/>
            <person name="Zheng Z."/>
            <person name="Qiu Y."/>
        </authorList>
    </citation>
    <scope>NUCLEOTIDE SEQUENCE [LARGE SCALE GENOMIC DNA]</scope>
    <source>
        <tissue evidence="1">Roots</tissue>
    </source>
</reference>
<dbReference type="Proteomes" id="UP001345219">
    <property type="component" value="Chromosome 14"/>
</dbReference>
<proteinExistence type="predicted"/>
<organism evidence="1 2">
    <name type="scientific">Trapa incisa</name>
    <dbReference type="NCBI Taxonomy" id="236973"/>
    <lineage>
        <taxon>Eukaryota</taxon>
        <taxon>Viridiplantae</taxon>
        <taxon>Streptophyta</taxon>
        <taxon>Embryophyta</taxon>
        <taxon>Tracheophyta</taxon>
        <taxon>Spermatophyta</taxon>
        <taxon>Magnoliopsida</taxon>
        <taxon>eudicotyledons</taxon>
        <taxon>Gunneridae</taxon>
        <taxon>Pentapetalae</taxon>
        <taxon>rosids</taxon>
        <taxon>malvids</taxon>
        <taxon>Myrtales</taxon>
        <taxon>Lythraceae</taxon>
        <taxon>Trapa</taxon>
    </lineage>
</organism>
<dbReference type="AlphaFoldDB" id="A0AAN7QUH6"/>